<evidence type="ECO:0000313" key="2">
    <source>
        <dbReference type="Proteomes" id="UP000433483"/>
    </source>
</evidence>
<proteinExistence type="predicted"/>
<gene>
    <name evidence="1" type="ORF">PF005_g11376</name>
</gene>
<comment type="caution">
    <text evidence="1">The sequence shown here is derived from an EMBL/GenBank/DDBJ whole genome shotgun (WGS) entry which is preliminary data.</text>
</comment>
<reference evidence="1 2" key="1">
    <citation type="submission" date="2018-08" db="EMBL/GenBank/DDBJ databases">
        <title>Genomic investigation of the strawberry pathogen Phytophthora fragariae indicates pathogenicity is determined by transcriptional variation in three key races.</title>
        <authorList>
            <person name="Adams T.M."/>
            <person name="Armitage A.D."/>
            <person name="Sobczyk M.K."/>
            <person name="Bates H.J."/>
            <person name="Dunwell J.M."/>
            <person name="Nellist C.F."/>
            <person name="Harrison R.J."/>
        </authorList>
    </citation>
    <scope>NUCLEOTIDE SEQUENCE [LARGE SCALE GENOMIC DNA]</scope>
    <source>
        <strain evidence="1 2">NOV-27</strain>
    </source>
</reference>
<keyword evidence="2" id="KW-1185">Reference proteome</keyword>
<dbReference type="Proteomes" id="UP000433483">
    <property type="component" value="Unassembled WGS sequence"/>
</dbReference>
<dbReference type="EMBL" id="QXGB01000566">
    <property type="protein sequence ID" value="KAE9210530.1"/>
    <property type="molecule type" value="Genomic_DNA"/>
</dbReference>
<protein>
    <submittedName>
        <fullName evidence="1">Uncharacterized protein</fullName>
    </submittedName>
</protein>
<organism evidence="1 2">
    <name type="scientific">Phytophthora fragariae</name>
    <dbReference type="NCBI Taxonomy" id="53985"/>
    <lineage>
        <taxon>Eukaryota</taxon>
        <taxon>Sar</taxon>
        <taxon>Stramenopiles</taxon>
        <taxon>Oomycota</taxon>
        <taxon>Peronosporomycetes</taxon>
        <taxon>Peronosporales</taxon>
        <taxon>Peronosporaceae</taxon>
        <taxon>Phytophthora</taxon>
    </lineage>
</organism>
<accession>A0A6A3XY82</accession>
<sequence length="148" mass="15800">MEGRVRLAAHVPQLQEDLGALGVHAVHELLPDGLVLVRVERRGSVPPEALLRDASALRDEKAGTGALLVVHDVALQRHVRVRVRACASRGAVDDAVLEHEVLGQLQRREELVVGGDGKLDGGVAWASLGKLENERQLSCSAVGVELHG</sequence>
<evidence type="ECO:0000313" key="1">
    <source>
        <dbReference type="EMBL" id="KAE9210530.1"/>
    </source>
</evidence>
<dbReference type="AlphaFoldDB" id="A0A6A3XY82"/>
<name>A0A6A3XY82_9STRA</name>